<protein>
    <submittedName>
        <fullName evidence="1">Uncharacterized protein</fullName>
    </submittedName>
</protein>
<dbReference type="EMBL" id="BMAV01000858">
    <property type="protein sequence ID" value="GFY38448.1"/>
    <property type="molecule type" value="Genomic_DNA"/>
</dbReference>
<dbReference type="AlphaFoldDB" id="A0A8X7BPB8"/>
<accession>A0A8X7BPB8</accession>
<dbReference type="Proteomes" id="UP000886998">
    <property type="component" value="Unassembled WGS sequence"/>
</dbReference>
<proteinExistence type="predicted"/>
<comment type="caution">
    <text evidence="1">The sequence shown here is derived from an EMBL/GenBank/DDBJ whole genome shotgun (WGS) entry which is preliminary data.</text>
</comment>
<sequence length="101" mass="11734">MLNSLQYSEHILSLEAGSKPHVPKEFDGELNISESVLDFESRMENTNEANVVQNHSTHSWWKTLNKLPTEALSLCQITEQELSYHPRCHRLAATYSWKEDY</sequence>
<evidence type="ECO:0000313" key="1">
    <source>
        <dbReference type="EMBL" id="GFY38448.1"/>
    </source>
</evidence>
<reference evidence="1" key="1">
    <citation type="submission" date="2020-08" db="EMBL/GenBank/DDBJ databases">
        <title>Multicomponent nature underlies the extraordinary mechanical properties of spider dragline silk.</title>
        <authorList>
            <person name="Kono N."/>
            <person name="Nakamura H."/>
            <person name="Mori M."/>
            <person name="Yoshida Y."/>
            <person name="Ohtoshi R."/>
            <person name="Malay A.D."/>
            <person name="Moran D.A.P."/>
            <person name="Tomita M."/>
            <person name="Numata K."/>
            <person name="Arakawa K."/>
        </authorList>
    </citation>
    <scope>NUCLEOTIDE SEQUENCE</scope>
</reference>
<name>A0A8X7BPB8_9ARAC</name>
<organism evidence="1 2">
    <name type="scientific">Trichonephila inaurata madagascariensis</name>
    <dbReference type="NCBI Taxonomy" id="2747483"/>
    <lineage>
        <taxon>Eukaryota</taxon>
        <taxon>Metazoa</taxon>
        <taxon>Ecdysozoa</taxon>
        <taxon>Arthropoda</taxon>
        <taxon>Chelicerata</taxon>
        <taxon>Arachnida</taxon>
        <taxon>Araneae</taxon>
        <taxon>Araneomorphae</taxon>
        <taxon>Entelegynae</taxon>
        <taxon>Araneoidea</taxon>
        <taxon>Nephilidae</taxon>
        <taxon>Trichonephila</taxon>
        <taxon>Trichonephila inaurata</taxon>
    </lineage>
</organism>
<gene>
    <name evidence="1" type="ORF">TNIN_492591</name>
</gene>
<keyword evidence="2" id="KW-1185">Reference proteome</keyword>
<evidence type="ECO:0000313" key="2">
    <source>
        <dbReference type="Proteomes" id="UP000886998"/>
    </source>
</evidence>